<protein>
    <submittedName>
        <fullName evidence="2">Uncharacterized protein</fullName>
    </submittedName>
</protein>
<evidence type="ECO:0000256" key="1">
    <source>
        <dbReference type="SAM" id="MobiDB-lite"/>
    </source>
</evidence>
<name>A0A8T0S8I0_PANVG</name>
<dbReference type="EMBL" id="CM029046">
    <property type="protein sequence ID" value="KAG2594537.1"/>
    <property type="molecule type" value="Genomic_DNA"/>
</dbReference>
<dbReference type="Proteomes" id="UP000823388">
    <property type="component" value="Chromosome 5N"/>
</dbReference>
<feature type="compositionally biased region" description="Basic residues" evidence="1">
    <location>
        <begin position="111"/>
        <end position="126"/>
    </location>
</feature>
<gene>
    <name evidence="2" type="ORF">PVAP13_5NG648600</name>
</gene>
<sequence>MWLPLREALPSQLGAGAQLRVCEARADGLAAACGRSLAPVCGSAYAKHRQKGRQRPAGAARRQLAAPPPRGACERARSGLRLRHCKAWAEGQAEAAGASNQTLTSSTPATLRHHGWHAHHARPRIH</sequence>
<proteinExistence type="predicted"/>
<accession>A0A8T0S8I0</accession>
<feature type="compositionally biased region" description="Polar residues" evidence="1">
    <location>
        <begin position="99"/>
        <end position="109"/>
    </location>
</feature>
<feature type="region of interest" description="Disordered" evidence="1">
    <location>
        <begin position="93"/>
        <end position="126"/>
    </location>
</feature>
<reference evidence="2" key="1">
    <citation type="submission" date="2020-05" db="EMBL/GenBank/DDBJ databases">
        <title>WGS assembly of Panicum virgatum.</title>
        <authorList>
            <person name="Lovell J.T."/>
            <person name="Jenkins J."/>
            <person name="Shu S."/>
            <person name="Juenger T.E."/>
            <person name="Schmutz J."/>
        </authorList>
    </citation>
    <scope>NUCLEOTIDE SEQUENCE</scope>
    <source>
        <strain evidence="2">AP13</strain>
    </source>
</reference>
<comment type="caution">
    <text evidence="2">The sequence shown here is derived from an EMBL/GenBank/DDBJ whole genome shotgun (WGS) entry which is preliminary data.</text>
</comment>
<feature type="region of interest" description="Disordered" evidence="1">
    <location>
        <begin position="46"/>
        <end position="73"/>
    </location>
</feature>
<organism evidence="2 3">
    <name type="scientific">Panicum virgatum</name>
    <name type="common">Blackwell switchgrass</name>
    <dbReference type="NCBI Taxonomy" id="38727"/>
    <lineage>
        <taxon>Eukaryota</taxon>
        <taxon>Viridiplantae</taxon>
        <taxon>Streptophyta</taxon>
        <taxon>Embryophyta</taxon>
        <taxon>Tracheophyta</taxon>
        <taxon>Spermatophyta</taxon>
        <taxon>Magnoliopsida</taxon>
        <taxon>Liliopsida</taxon>
        <taxon>Poales</taxon>
        <taxon>Poaceae</taxon>
        <taxon>PACMAD clade</taxon>
        <taxon>Panicoideae</taxon>
        <taxon>Panicodae</taxon>
        <taxon>Paniceae</taxon>
        <taxon>Panicinae</taxon>
        <taxon>Panicum</taxon>
        <taxon>Panicum sect. Hiantes</taxon>
    </lineage>
</organism>
<feature type="compositionally biased region" description="Low complexity" evidence="1">
    <location>
        <begin position="55"/>
        <end position="65"/>
    </location>
</feature>
<dbReference type="AlphaFoldDB" id="A0A8T0S8I0"/>
<evidence type="ECO:0000313" key="3">
    <source>
        <dbReference type="Proteomes" id="UP000823388"/>
    </source>
</evidence>
<keyword evidence="3" id="KW-1185">Reference proteome</keyword>
<evidence type="ECO:0000313" key="2">
    <source>
        <dbReference type="EMBL" id="KAG2594537.1"/>
    </source>
</evidence>